<dbReference type="Gene3D" id="3.30.160.60">
    <property type="entry name" value="Classic Zinc Finger"/>
    <property type="match status" value="2"/>
</dbReference>
<keyword evidence="22" id="KW-1185">Reference proteome</keyword>
<dbReference type="PANTHER" id="PTHR48153">
    <property type="entry name" value="UFM1-SPECIFIC PROTEASE 2"/>
    <property type="match status" value="1"/>
</dbReference>
<proteinExistence type="inferred from homology"/>
<keyword evidence="10" id="KW-0677">Repeat</keyword>
<keyword evidence="15" id="KW-0539">Nucleus</keyword>
<evidence type="ECO:0000256" key="16">
    <source>
        <dbReference type="ARBA" id="ARBA00029662"/>
    </source>
</evidence>
<dbReference type="Proteomes" id="UP001186944">
    <property type="component" value="Unassembled WGS sequence"/>
</dbReference>
<keyword evidence="9" id="KW-0479">Metal-binding</keyword>
<comment type="catalytic activity">
    <reaction evidence="1">
        <text>Thiol-dependent hydrolysis of ester, thioester, amide, peptide and isopeptide bonds formed by the C-terminal Gly of ubiquitin (a 76-residue protein attached to proteins as an intracellular targeting signal).</text>
        <dbReference type="EC" id="3.4.19.12"/>
    </reaction>
</comment>
<dbReference type="InterPro" id="IPR012462">
    <property type="entry name" value="UFSP1/2_DUB_cat"/>
</dbReference>
<evidence type="ECO:0000256" key="18">
    <source>
        <dbReference type="ARBA" id="ARBA00045669"/>
    </source>
</evidence>
<dbReference type="EC" id="3.4.19.12" evidence="6"/>
<feature type="region of interest" description="Disordered" evidence="19">
    <location>
        <begin position="80"/>
        <end position="124"/>
    </location>
</feature>
<evidence type="ECO:0000256" key="19">
    <source>
        <dbReference type="SAM" id="MobiDB-lite"/>
    </source>
</evidence>
<keyword evidence="8" id="KW-0963">Cytoplasm</keyword>
<keyword evidence="12" id="KW-0378">Hydrolase</keyword>
<evidence type="ECO:0000256" key="9">
    <source>
        <dbReference type="ARBA" id="ARBA00022723"/>
    </source>
</evidence>
<dbReference type="GO" id="GO:0005737">
    <property type="term" value="C:cytoplasm"/>
    <property type="evidence" value="ECO:0007669"/>
    <property type="project" value="UniProtKB-SubCell"/>
</dbReference>
<evidence type="ECO:0000259" key="20">
    <source>
        <dbReference type="PROSITE" id="PS00028"/>
    </source>
</evidence>
<evidence type="ECO:0000256" key="4">
    <source>
        <dbReference type="ARBA" id="ARBA00010469"/>
    </source>
</evidence>
<feature type="domain" description="C2H2-type" evidence="20">
    <location>
        <begin position="292"/>
        <end position="312"/>
    </location>
</feature>
<dbReference type="FunFam" id="3.90.70.130:FF:000002">
    <property type="entry name" value="Zinc finger containing ubiquitin peptidase 1"/>
    <property type="match status" value="1"/>
</dbReference>
<evidence type="ECO:0000256" key="7">
    <source>
        <dbReference type="ARBA" id="ARBA00021993"/>
    </source>
</evidence>
<evidence type="ECO:0000256" key="8">
    <source>
        <dbReference type="ARBA" id="ARBA00022490"/>
    </source>
</evidence>
<dbReference type="PANTHER" id="PTHR48153:SF4">
    <property type="entry name" value="UBIQUITIN CARBOXYL-TERMINAL HYDROLASE MUG105"/>
    <property type="match status" value="1"/>
</dbReference>
<protein>
    <recommendedName>
        <fullName evidence="7">Zinc finger-containing ubiquitin peptidase 1</fullName>
        <ecNumber evidence="6">3.4.19.12</ecNumber>
    </recommendedName>
    <alternativeName>
        <fullName evidence="17">Lys-63-specific deubiquitinase ZUFSP</fullName>
    </alternativeName>
    <alternativeName>
        <fullName evidence="16">Zinc finger with UFM1-specific peptidase domain protein</fullName>
    </alternativeName>
</protein>
<dbReference type="AlphaFoldDB" id="A0AA89C3Y4"/>
<evidence type="ECO:0000256" key="14">
    <source>
        <dbReference type="ARBA" id="ARBA00022990"/>
    </source>
</evidence>
<dbReference type="GO" id="GO:0071567">
    <property type="term" value="F:deUFMylase activity"/>
    <property type="evidence" value="ECO:0007669"/>
    <property type="project" value="UniProtKB-ARBA"/>
</dbReference>
<evidence type="ECO:0000256" key="13">
    <source>
        <dbReference type="ARBA" id="ARBA00022833"/>
    </source>
</evidence>
<evidence type="ECO:0000256" key="15">
    <source>
        <dbReference type="ARBA" id="ARBA00023242"/>
    </source>
</evidence>
<evidence type="ECO:0000256" key="17">
    <source>
        <dbReference type="ARBA" id="ARBA00031481"/>
    </source>
</evidence>
<evidence type="ECO:0000256" key="12">
    <source>
        <dbReference type="ARBA" id="ARBA00022801"/>
    </source>
</evidence>
<dbReference type="GO" id="GO:0005634">
    <property type="term" value="C:nucleus"/>
    <property type="evidence" value="ECO:0007669"/>
    <property type="project" value="UniProtKB-SubCell"/>
</dbReference>
<keyword evidence="13" id="KW-0862">Zinc</keyword>
<dbReference type="GO" id="GO:0004843">
    <property type="term" value="F:cysteine-type deubiquitinase activity"/>
    <property type="evidence" value="ECO:0007669"/>
    <property type="project" value="UniProtKB-EC"/>
</dbReference>
<feature type="domain" description="C2H2-type" evidence="20">
    <location>
        <begin position="242"/>
        <end position="263"/>
    </location>
</feature>
<organism evidence="21 22">
    <name type="scientific">Pinctada imbricata</name>
    <name type="common">Atlantic pearl-oyster</name>
    <name type="synonym">Pinctada martensii</name>
    <dbReference type="NCBI Taxonomy" id="66713"/>
    <lineage>
        <taxon>Eukaryota</taxon>
        <taxon>Metazoa</taxon>
        <taxon>Spiralia</taxon>
        <taxon>Lophotrochozoa</taxon>
        <taxon>Mollusca</taxon>
        <taxon>Bivalvia</taxon>
        <taxon>Autobranchia</taxon>
        <taxon>Pteriomorphia</taxon>
        <taxon>Pterioida</taxon>
        <taxon>Pterioidea</taxon>
        <taxon>Pteriidae</taxon>
        <taxon>Pinctada</taxon>
    </lineage>
</organism>
<comment type="subunit">
    <text evidence="5">Interacts with RPA1 and RPA2.</text>
</comment>
<dbReference type="PROSITE" id="PS00028">
    <property type="entry name" value="ZINC_FINGER_C2H2_1"/>
    <property type="match status" value="2"/>
</dbReference>
<evidence type="ECO:0000256" key="2">
    <source>
        <dbReference type="ARBA" id="ARBA00004123"/>
    </source>
</evidence>
<dbReference type="GO" id="GO:0008270">
    <property type="term" value="F:zinc ion binding"/>
    <property type="evidence" value="ECO:0007669"/>
    <property type="project" value="UniProtKB-KW"/>
</dbReference>
<accession>A0AA89C3Y4</accession>
<evidence type="ECO:0000256" key="1">
    <source>
        <dbReference type="ARBA" id="ARBA00000707"/>
    </source>
</evidence>
<evidence type="ECO:0000256" key="5">
    <source>
        <dbReference type="ARBA" id="ARBA00011274"/>
    </source>
</evidence>
<name>A0AA89C3Y4_PINIB</name>
<gene>
    <name evidence="21" type="ORF">FSP39_018286</name>
</gene>
<comment type="similarity">
    <text evidence="4">Belongs to the peptidase C78 family. ZUFSP subfamily.</text>
</comment>
<evidence type="ECO:0000256" key="6">
    <source>
        <dbReference type="ARBA" id="ARBA00012759"/>
    </source>
</evidence>
<feature type="compositionally biased region" description="Basic and acidic residues" evidence="19">
    <location>
        <begin position="104"/>
        <end position="124"/>
    </location>
</feature>
<evidence type="ECO:0000256" key="11">
    <source>
        <dbReference type="ARBA" id="ARBA00022771"/>
    </source>
</evidence>
<keyword evidence="11" id="KW-0863">Zinc-finger</keyword>
<dbReference type="Gene3D" id="3.90.70.130">
    <property type="match status" value="1"/>
</dbReference>
<dbReference type="EMBL" id="VSWD01000007">
    <property type="protein sequence ID" value="KAK3098311.1"/>
    <property type="molecule type" value="Genomic_DNA"/>
</dbReference>
<dbReference type="InterPro" id="IPR013087">
    <property type="entry name" value="Znf_C2H2_type"/>
</dbReference>
<evidence type="ECO:0000256" key="10">
    <source>
        <dbReference type="ARBA" id="ARBA00022737"/>
    </source>
</evidence>
<comment type="subcellular location">
    <subcellularLocation>
        <location evidence="3">Cytoplasm</location>
    </subcellularLocation>
    <subcellularLocation>
        <location evidence="2">Nucleus</location>
    </subcellularLocation>
</comment>
<comment type="function">
    <text evidence="18">Deubiquitinase with endodeubiquitinase activity that specifically interacts with and cleaves 'Lys-63'-linked long polyubiquitin chains. Shows only weak activity against 'Lys-11' and 'Lys-48'-linked chains. Plays an important role in genome stability pathways, functioning to prevent spontaneous DNA damage and also promote cellular survival in response to exogenous DNA damage. Modulates the ubiquitination status of replication protein A (RPA) complex proteins in response to replication stress.</text>
</comment>
<dbReference type="Pfam" id="PF07910">
    <property type="entry name" value="Peptidase_C78"/>
    <property type="match status" value="1"/>
</dbReference>
<dbReference type="SMART" id="SM00355">
    <property type="entry name" value="ZnF_C2H2"/>
    <property type="match status" value="5"/>
</dbReference>
<evidence type="ECO:0000313" key="22">
    <source>
        <dbReference type="Proteomes" id="UP001186944"/>
    </source>
</evidence>
<evidence type="ECO:0000313" key="21">
    <source>
        <dbReference type="EMBL" id="KAK3098311.1"/>
    </source>
</evidence>
<evidence type="ECO:0000256" key="3">
    <source>
        <dbReference type="ARBA" id="ARBA00004496"/>
    </source>
</evidence>
<reference evidence="21" key="1">
    <citation type="submission" date="2019-08" db="EMBL/GenBank/DDBJ databases">
        <title>The improved chromosome-level genome for the pearl oyster Pinctada fucata martensii using PacBio sequencing and Hi-C.</title>
        <authorList>
            <person name="Zheng Z."/>
        </authorList>
    </citation>
    <scope>NUCLEOTIDE SEQUENCE</scope>
    <source>
        <strain evidence="21">ZZ-2019</strain>
        <tissue evidence="21">Adductor muscle</tissue>
    </source>
</reference>
<keyword evidence="14" id="KW-0007">Acetylation</keyword>
<sequence>MAEGGPIIEGNGEFPCLICGQAGLTENEMRQHIMSEHVESEVCCPFCDLSGITENEMNLHVNQVHLNDYFLPENDELMTEKSDETGQGINEINKRISECNSRGGESREDMKENRGKSLKKSESADKSKLTLNISSVETEGVLRMSPNFNCNGLNVGLSSSRGSVQRGINLAPVRRPAEPIIIPDINDNVEPDINCNIPGEFTCPLCQFSTISETDIQTHVNREHMDILSPCKGEQDDSVNRCPLCGVELLSLEELQIHVNTSHVDILSPARPHSSNTSNPQDPSPWGTIVTCPVCDQEFDDAAILQIHVNGHFSAEQTPVLEATDHILAEELSKSQEDEQIREQREFQALQALYGMTGGSNYKKQYERNLERALTKGELTISEYHMHRQNMKGRELNGIDDGHSVTKGIMECLSQYYKTRPANILEAYLANHVDHFCGSYGDKGWGCGYRNFQMLLSSMAANPTFCRILFNGKPVIPSIPKIQRLIEAAWDKGFDGQGREQLGGKVMDTTKWIGATEIAATLLSLRVKCKLLDFHSPSGPDGTHPKLFEWIKEYFKQPLPYILPLYLQHQGHSRTVVGVEELKDGSVRLLIFDPSTSKKQMQQFQGVINGNVIRTIRRTIHGLKAKQYQIVAVVGVLEEKEYEEHKILKSERVN</sequence>
<comment type="caution">
    <text evidence="21">The sequence shown here is derived from an EMBL/GenBank/DDBJ whole genome shotgun (WGS) entry which is preliminary data.</text>
</comment>